<dbReference type="Proteomes" id="UP000317638">
    <property type="component" value="Unassembled WGS sequence"/>
</dbReference>
<sequence length="59" mass="6926">MTPRLLYTPEQASEQLSIGRTKIFELIRQNKIESIQIGSLRRIPHSALEAFIDNRRDHH</sequence>
<evidence type="ECO:0000259" key="1">
    <source>
        <dbReference type="Pfam" id="PF12728"/>
    </source>
</evidence>
<accession>A0A553JZD8</accession>
<organism evidence="2 3">
    <name type="scientific">Tessaracoccus rhinocerotis</name>
    <dbReference type="NCBI Taxonomy" id="1689449"/>
    <lineage>
        <taxon>Bacteria</taxon>
        <taxon>Bacillati</taxon>
        <taxon>Actinomycetota</taxon>
        <taxon>Actinomycetes</taxon>
        <taxon>Propionibacteriales</taxon>
        <taxon>Propionibacteriaceae</taxon>
        <taxon>Tessaracoccus</taxon>
    </lineage>
</organism>
<proteinExistence type="predicted"/>
<dbReference type="InterPro" id="IPR041657">
    <property type="entry name" value="HTH_17"/>
</dbReference>
<protein>
    <submittedName>
        <fullName evidence="2">Helix-turn-helix domain-containing protein</fullName>
    </submittedName>
</protein>
<dbReference type="EMBL" id="VKKG01000004">
    <property type="protein sequence ID" value="TRY17810.1"/>
    <property type="molecule type" value="Genomic_DNA"/>
</dbReference>
<comment type="caution">
    <text evidence="2">The sequence shown here is derived from an EMBL/GenBank/DDBJ whole genome shotgun (WGS) entry which is preliminary data.</text>
</comment>
<gene>
    <name evidence="2" type="ORF">FOJ82_11115</name>
</gene>
<dbReference type="Pfam" id="PF12728">
    <property type="entry name" value="HTH_17"/>
    <property type="match status" value="1"/>
</dbReference>
<keyword evidence="3" id="KW-1185">Reference proteome</keyword>
<dbReference type="GO" id="GO:0003677">
    <property type="term" value="F:DNA binding"/>
    <property type="evidence" value="ECO:0007669"/>
    <property type="project" value="InterPro"/>
</dbReference>
<reference evidence="2 3" key="1">
    <citation type="submission" date="2019-07" db="EMBL/GenBank/DDBJ databases">
        <authorList>
            <person name="Zhou L.-Y."/>
        </authorList>
    </citation>
    <scope>NUCLEOTIDE SEQUENCE [LARGE SCALE GENOMIC DNA]</scope>
    <source>
        <strain evidence="2 3">YIM 101269</strain>
    </source>
</reference>
<evidence type="ECO:0000313" key="3">
    <source>
        <dbReference type="Proteomes" id="UP000317638"/>
    </source>
</evidence>
<dbReference type="NCBIfam" id="TIGR01764">
    <property type="entry name" value="excise"/>
    <property type="match status" value="1"/>
</dbReference>
<dbReference type="OrthoDB" id="3789542at2"/>
<dbReference type="RefSeq" id="WP_143938550.1">
    <property type="nucleotide sequence ID" value="NZ_VKKG01000004.1"/>
</dbReference>
<evidence type="ECO:0000313" key="2">
    <source>
        <dbReference type="EMBL" id="TRY17810.1"/>
    </source>
</evidence>
<name>A0A553JZD8_9ACTN</name>
<dbReference type="AlphaFoldDB" id="A0A553JZD8"/>
<feature type="domain" description="Helix-turn-helix" evidence="1">
    <location>
        <begin position="6"/>
        <end position="56"/>
    </location>
</feature>
<dbReference type="InterPro" id="IPR010093">
    <property type="entry name" value="SinI_DNA-bd"/>
</dbReference>